<dbReference type="PANTHER" id="PTHR43364">
    <property type="entry name" value="NADH-SPECIFIC METHYLGLYOXAL REDUCTASE-RELATED"/>
    <property type="match status" value="1"/>
</dbReference>
<feature type="non-terminal residue" evidence="3">
    <location>
        <position position="278"/>
    </location>
</feature>
<dbReference type="Pfam" id="PF00248">
    <property type="entry name" value="Aldo_ket_red"/>
    <property type="match status" value="1"/>
</dbReference>
<proteinExistence type="predicted"/>
<keyword evidence="4" id="KW-1185">Reference proteome</keyword>
<accession>A0ABV9GEL8</accession>
<dbReference type="Pfam" id="PF07336">
    <property type="entry name" value="ABATE"/>
    <property type="match status" value="1"/>
</dbReference>
<evidence type="ECO:0000313" key="4">
    <source>
        <dbReference type="Proteomes" id="UP001595993"/>
    </source>
</evidence>
<dbReference type="Gene3D" id="1.10.3300.10">
    <property type="entry name" value="Jann2411-like domain"/>
    <property type="match status" value="1"/>
</dbReference>
<name>A0ABV9GEL8_9ACTN</name>
<dbReference type="InterPro" id="IPR050523">
    <property type="entry name" value="AKR_Detox_Biosynth"/>
</dbReference>
<dbReference type="EMBL" id="JBHSFE010000038">
    <property type="protein sequence ID" value="MFC4612552.1"/>
    <property type="molecule type" value="Genomic_DNA"/>
</dbReference>
<gene>
    <name evidence="3" type="ORF">ACFO9E_33110</name>
</gene>
<dbReference type="InterPro" id="IPR023286">
    <property type="entry name" value="ABATE_dom_sf"/>
</dbReference>
<dbReference type="PANTHER" id="PTHR43364:SF18">
    <property type="entry name" value="OXIDOREDUCTASE"/>
    <property type="match status" value="1"/>
</dbReference>
<dbReference type="InterPro" id="IPR036812">
    <property type="entry name" value="NAD(P)_OxRdtase_dom_sf"/>
</dbReference>
<feature type="compositionally biased region" description="Pro residues" evidence="1">
    <location>
        <begin position="93"/>
        <end position="105"/>
    </location>
</feature>
<feature type="domain" description="NADP-dependent oxidoreductase" evidence="2">
    <location>
        <begin position="173"/>
        <end position="272"/>
    </location>
</feature>
<dbReference type="SUPFAM" id="SSF160904">
    <property type="entry name" value="Jann2411-like"/>
    <property type="match status" value="1"/>
</dbReference>
<evidence type="ECO:0000313" key="3">
    <source>
        <dbReference type="EMBL" id="MFC4612552.1"/>
    </source>
</evidence>
<dbReference type="Gene3D" id="3.20.20.100">
    <property type="entry name" value="NADP-dependent oxidoreductase domain"/>
    <property type="match status" value="1"/>
</dbReference>
<dbReference type="RefSeq" id="WP_381202803.1">
    <property type="nucleotide sequence ID" value="NZ_JBHSFE010000038.1"/>
</dbReference>
<sequence length="278" mass="29080">MPAATSQWLTEHDLAPSGAGLQETCAAQLRTLREQIRALLASRVDGHPAPPSALAAVNGALSRAPAASLLHWDSIRGLFRATRTRSPRSSTTPWPPWPTTPPTCSPAPTQNASPPAAAQVLQTLDHGLPGRPAIASQAAVRTAAAPSTTRARIIGRRNMRYEQLGATGVFVSRIALGTMTFGGAGTPPWSLVGGLDEKAADELVGLALDAGVNLIDTADMYAAGECEEILGRVLGSRRQDVLLATKLFARMGTGPNDLGVLTRSVVDSADRWLAVECG</sequence>
<dbReference type="Proteomes" id="UP001595993">
    <property type="component" value="Unassembled WGS sequence"/>
</dbReference>
<comment type="caution">
    <text evidence="3">The sequence shown here is derived from an EMBL/GenBank/DDBJ whole genome shotgun (WGS) entry which is preliminary data.</text>
</comment>
<evidence type="ECO:0000256" key="1">
    <source>
        <dbReference type="SAM" id="MobiDB-lite"/>
    </source>
</evidence>
<dbReference type="InterPro" id="IPR010852">
    <property type="entry name" value="ABATE"/>
</dbReference>
<feature type="region of interest" description="Disordered" evidence="1">
    <location>
        <begin position="83"/>
        <end position="113"/>
    </location>
</feature>
<protein>
    <submittedName>
        <fullName evidence="3">Aldo/keto reductase</fullName>
    </submittedName>
</protein>
<organism evidence="3 4">
    <name type="scientific">Streptomyces maoxianensis</name>
    <dbReference type="NCBI Taxonomy" id="1459942"/>
    <lineage>
        <taxon>Bacteria</taxon>
        <taxon>Bacillati</taxon>
        <taxon>Actinomycetota</taxon>
        <taxon>Actinomycetes</taxon>
        <taxon>Kitasatosporales</taxon>
        <taxon>Streptomycetaceae</taxon>
        <taxon>Streptomyces</taxon>
    </lineage>
</organism>
<evidence type="ECO:0000259" key="2">
    <source>
        <dbReference type="Pfam" id="PF00248"/>
    </source>
</evidence>
<reference evidence="4" key="1">
    <citation type="journal article" date="2019" name="Int. J. Syst. Evol. Microbiol.">
        <title>The Global Catalogue of Microorganisms (GCM) 10K type strain sequencing project: providing services to taxonomists for standard genome sequencing and annotation.</title>
        <authorList>
            <consortium name="The Broad Institute Genomics Platform"/>
            <consortium name="The Broad Institute Genome Sequencing Center for Infectious Disease"/>
            <person name="Wu L."/>
            <person name="Ma J."/>
        </authorList>
    </citation>
    <scope>NUCLEOTIDE SEQUENCE [LARGE SCALE GENOMIC DNA]</scope>
    <source>
        <strain evidence="4">CGMCC 4.7139</strain>
    </source>
</reference>
<dbReference type="InterPro" id="IPR023210">
    <property type="entry name" value="NADP_OxRdtase_dom"/>
</dbReference>
<dbReference type="SUPFAM" id="SSF51430">
    <property type="entry name" value="NAD(P)-linked oxidoreductase"/>
    <property type="match status" value="1"/>
</dbReference>